<dbReference type="EMBL" id="JAERRC010000030">
    <property type="protein sequence ID" value="MBL0706299.1"/>
    <property type="molecule type" value="Genomic_DNA"/>
</dbReference>
<proteinExistence type="predicted"/>
<comment type="caution">
    <text evidence="1">The sequence shown here is derived from an EMBL/GenBank/DDBJ whole genome shotgun (WGS) entry which is preliminary data.</text>
</comment>
<evidence type="ECO:0000313" key="2">
    <source>
        <dbReference type="Proteomes" id="UP000639051"/>
    </source>
</evidence>
<protein>
    <submittedName>
        <fullName evidence="1">Replication-relaxation family protein</fullName>
    </submittedName>
</protein>
<dbReference type="RefSeq" id="WP_189692707.1">
    <property type="nucleotide sequence ID" value="NZ_BNCM01000003.1"/>
</dbReference>
<keyword evidence="2" id="KW-1185">Reference proteome</keyword>
<evidence type="ECO:0000313" key="1">
    <source>
        <dbReference type="EMBL" id="MBL0706299.1"/>
    </source>
</evidence>
<accession>A0ABS1K455</accession>
<sequence>MNARELRQLQSRLAERDRAILAALYEYRILSTDQIRRLFFATGHTTATAALRATTRVMSRLESLRLIIKVKGRVGGVQRGSAGLIYYLASGGETLVRTERGLTKRRRFVEPTLTFAAHTLAVAELAVQLHEAQEEQHTEVIALETEPTCWRTFAGPHGATVHLRPDLFLRTVSGDFEDSWFVEADRATESLKAILRKASIYQRYAASGTHQAEHGVFPAIVWVTSSIERRDAIARVVAADSRLSPELFRTTTSEDFMALILAGGAPP</sequence>
<gene>
    <name evidence="1" type="ORF">JJE72_12385</name>
</gene>
<reference evidence="1 2" key="1">
    <citation type="submission" date="2021-01" db="EMBL/GenBank/DDBJ databases">
        <title>Genome public.</title>
        <authorList>
            <person name="Liu C."/>
            <person name="Sun Q."/>
        </authorList>
    </citation>
    <scope>NUCLEOTIDE SEQUENCE [LARGE SCALE GENOMIC DNA]</scope>
    <source>
        <strain evidence="1 2">JC656</strain>
    </source>
</reference>
<dbReference type="Proteomes" id="UP000639051">
    <property type="component" value="Unassembled WGS sequence"/>
</dbReference>
<dbReference type="Pfam" id="PF13814">
    <property type="entry name" value="Replic_Relax"/>
    <property type="match status" value="1"/>
</dbReference>
<dbReference type="InterPro" id="IPR025855">
    <property type="entry name" value="Replic_Relax"/>
</dbReference>
<name>A0ABS1K455_9MICC</name>
<organism evidence="1 2">
    <name type="scientific">Sinomonas cellulolyticus</name>
    <dbReference type="NCBI Taxonomy" id="2801916"/>
    <lineage>
        <taxon>Bacteria</taxon>
        <taxon>Bacillati</taxon>
        <taxon>Actinomycetota</taxon>
        <taxon>Actinomycetes</taxon>
        <taxon>Micrococcales</taxon>
        <taxon>Micrococcaceae</taxon>
        <taxon>Sinomonas</taxon>
    </lineage>
</organism>